<evidence type="ECO:0000256" key="3">
    <source>
        <dbReference type="ARBA" id="ARBA00023125"/>
    </source>
</evidence>
<dbReference type="Pfam" id="PF00486">
    <property type="entry name" value="Trans_reg_C"/>
    <property type="match status" value="1"/>
</dbReference>
<evidence type="ECO:0000313" key="11">
    <source>
        <dbReference type="Proteomes" id="UP000614200"/>
    </source>
</evidence>
<evidence type="ECO:0000259" key="8">
    <source>
        <dbReference type="PROSITE" id="PS50110"/>
    </source>
</evidence>
<dbReference type="InterPro" id="IPR039420">
    <property type="entry name" value="WalR-like"/>
</dbReference>
<evidence type="ECO:0000313" key="10">
    <source>
        <dbReference type="EMBL" id="MBF4694612.1"/>
    </source>
</evidence>
<evidence type="ECO:0000256" key="7">
    <source>
        <dbReference type="PROSITE-ProRule" id="PRU01091"/>
    </source>
</evidence>
<organism evidence="10 11">
    <name type="scientific">Fusibacter ferrireducens</name>
    <dbReference type="NCBI Taxonomy" id="2785058"/>
    <lineage>
        <taxon>Bacteria</taxon>
        <taxon>Bacillati</taxon>
        <taxon>Bacillota</taxon>
        <taxon>Clostridia</taxon>
        <taxon>Eubacteriales</taxon>
        <taxon>Eubacteriales Family XII. Incertae Sedis</taxon>
        <taxon>Fusibacter</taxon>
    </lineage>
</organism>
<dbReference type="PANTHER" id="PTHR48111">
    <property type="entry name" value="REGULATOR OF RPOS"/>
    <property type="match status" value="1"/>
</dbReference>
<keyword evidence="3 7" id="KW-0238">DNA-binding</keyword>
<gene>
    <name evidence="10" type="ORF">ISU02_15985</name>
</gene>
<dbReference type="PROSITE" id="PS51755">
    <property type="entry name" value="OMPR_PHOB"/>
    <property type="match status" value="1"/>
</dbReference>
<dbReference type="Gene3D" id="3.40.50.2300">
    <property type="match status" value="1"/>
</dbReference>
<dbReference type="InterPro" id="IPR001789">
    <property type="entry name" value="Sig_transdc_resp-reg_receiver"/>
</dbReference>
<dbReference type="SMART" id="SM00862">
    <property type="entry name" value="Trans_reg_C"/>
    <property type="match status" value="1"/>
</dbReference>
<dbReference type="Pfam" id="PF00072">
    <property type="entry name" value="Response_reg"/>
    <property type="match status" value="1"/>
</dbReference>
<reference evidence="10 11" key="1">
    <citation type="submission" date="2020-11" db="EMBL/GenBank/DDBJ databases">
        <title>Fusibacter basophilias sp. nov.</title>
        <authorList>
            <person name="Qiu D."/>
        </authorList>
    </citation>
    <scope>NUCLEOTIDE SEQUENCE [LARGE SCALE GENOMIC DNA]</scope>
    <source>
        <strain evidence="10 11">Q10-2</strain>
    </source>
</reference>
<dbReference type="PANTHER" id="PTHR48111:SF2">
    <property type="entry name" value="RESPONSE REGULATOR SAER"/>
    <property type="match status" value="1"/>
</dbReference>
<evidence type="ECO:0000256" key="4">
    <source>
        <dbReference type="ARBA" id="ARBA00023163"/>
    </source>
</evidence>
<keyword evidence="2" id="KW-0805">Transcription regulation</keyword>
<keyword evidence="6" id="KW-0597">Phosphoprotein</keyword>
<feature type="DNA-binding region" description="OmpR/PhoB-type" evidence="7">
    <location>
        <begin position="134"/>
        <end position="233"/>
    </location>
</feature>
<keyword evidence="11" id="KW-1185">Reference proteome</keyword>
<proteinExistence type="predicted"/>
<evidence type="ECO:0000256" key="1">
    <source>
        <dbReference type="ARBA" id="ARBA00018672"/>
    </source>
</evidence>
<dbReference type="CDD" id="cd00383">
    <property type="entry name" value="trans_reg_C"/>
    <property type="match status" value="1"/>
</dbReference>
<dbReference type="RefSeq" id="WP_194702856.1">
    <property type="nucleotide sequence ID" value="NZ_JADKNH010000010.1"/>
</dbReference>
<evidence type="ECO:0000259" key="9">
    <source>
        <dbReference type="PROSITE" id="PS51755"/>
    </source>
</evidence>
<dbReference type="Proteomes" id="UP000614200">
    <property type="component" value="Unassembled WGS sequence"/>
</dbReference>
<dbReference type="SMART" id="SM00448">
    <property type="entry name" value="REC"/>
    <property type="match status" value="1"/>
</dbReference>
<dbReference type="SUPFAM" id="SSF52172">
    <property type="entry name" value="CheY-like"/>
    <property type="match status" value="1"/>
</dbReference>
<accession>A0ABR9ZVY0</accession>
<sequence length="235" mass="26976">MKHTVLICDDDVAIVDSVEIFLSNEGYHVLKAHNGKEALQYIESSEIHLLLLDIMMPEMDGFEVMRKARLEYNFPIIMVTAKSEDLDKIMGLNLGADDYLTKPYNPLELIARVRSQVRRYTKFGGQSQIISSGEHTYKTGELFMDSVKKEVTVDDEIVSLTATEFGILELLLKNKGRVYAINEIYENVWKDHAIAADNTIAVHIRRIREKIEIDPKNPKYLKVVWGIGYKIEDIR</sequence>
<dbReference type="InterPro" id="IPR036388">
    <property type="entry name" value="WH-like_DNA-bd_sf"/>
</dbReference>
<name>A0ABR9ZVY0_9FIRM</name>
<comment type="function">
    <text evidence="5">May play the central regulatory role in sporulation. It may be an element of the effector pathway responsible for the activation of sporulation genes in response to nutritional stress. Spo0A may act in concert with spo0H (a sigma factor) to control the expression of some genes that are critical to the sporulation process.</text>
</comment>
<dbReference type="Gene3D" id="1.10.10.10">
    <property type="entry name" value="Winged helix-like DNA-binding domain superfamily/Winged helix DNA-binding domain"/>
    <property type="match status" value="1"/>
</dbReference>
<dbReference type="CDD" id="cd17574">
    <property type="entry name" value="REC_OmpR"/>
    <property type="match status" value="1"/>
</dbReference>
<protein>
    <recommendedName>
        <fullName evidence="1">Stage 0 sporulation protein A homolog</fullName>
    </recommendedName>
</protein>
<dbReference type="PROSITE" id="PS50110">
    <property type="entry name" value="RESPONSE_REGULATORY"/>
    <property type="match status" value="1"/>
</dbReference>
<dbReference type="Gene3D" id="6.10.250.690">
    <property type="match status" value="1"/>
</dbReference>
<comment type="caution">
    <text evidence="10">The sequence shown here is derived from an EMBL/GenBank/DDBJ whole genome shotgun (WGS) entry which is preliminary data.</text>
</comment>
<evidence type="ECO:0000256" key="6">
    <source>
        <dbReference type="PROSITE-ProRule" id="PRU00169"/>
    </source>
</evidence>
<evidence type="ECO:0000256" key="2">
    <source>
        <dbReference type="ARBA" id="ARBA00023015"/>
    </source>
</evidence>
<dbReference type="InterPro" id="IPR011006">
    <property type="entry name" value="CheY-like_superfamily"/>
</dbReference>
<feature type="modified residue" description="4-aspartylphosphate" evidence="6">
    <location>
        <position position="53"/>
    </location>
</feature>
<dbReference type="EMBL" id="JADKNH010000010">
    <property type="protein sequence ID" value="MBF4694612.1"/>
    <property type="molecule type" value="Genomic_DNA"/>
</dbReference>
<feature type="domain" description="OmpR/PhoB-type" evidence="9">
    <location>
        <begin position="134"/>
        <end position="233"/>
    </location>
</feature>
<keyword evidence="4" id="KW-0804">Transcription</keyword>
<dbReference type="InterPro" id="IPR001867">
    <property type="entry name" value="OmpR/PhoB-type_DNA-bd"/>
</dbReference>
<dbReference type="InterPro" id="IPR016032">
    <property type="entry name" value="Sig_transdc_resp-reg_C-effctor"/>
</dbReference>
<evidence type="ECO:0000256" key="5">
    <source>
        <dbReference type="ARBA" id="ARBA00024867"/>
    </source>
</evidence>
<feature type="domain" description="Response regulatory" evidence="8">
    <location>
        <begin position="4"/>
        <end position="117"/>
    </location>
</feature>
<dbReference type="SUPFAM" id="SSF46894">
    <property type="entry name" value="C-terminal effector domain of the bipartite response regulators"/>
    <property type="match status" value="1"/>
</dbReference>